<name>A0A6G3SMG4_STRAQ</name>
<evidence type="ECO:0000313" key="1">
    <source>
        <dbReference type="EMBL" id="NEB83942.1"/>
    </source>
</evidence>
<accession>A0A6G3SMG4</accession>
<dbReference type="AlphaFoldDB" id="A0A6G3SMG4"/>
<gene>
    <name evidence="1" type="ORF">G3I43_07080</name>
</gene>
<proteinExistence type="predicted"/>
<dbReference type="EMBL" id="JAAGMK010000180">
    <property type="protein sequence ID" value="NEB83942.1"/>
    <property type="molecule type" value="Genomic_DNA"/>
</dbReference>
<organism evidence="1">
    <name type="scientific">Streptomyces anulatus</name>
    <name type="common">Streptomyces chrysomallus</name>
    <dbReference type="NCBI Taxonomy" id="1892"/>
    <lineage>
        <taxon>Bacteria</taxon>
        <taxon>Bacillati</taxon>
        <taxon>Actinomycetota</taxon>
        <taxon>Actinomycetes</taxon>
        <taxon>Kitasatosporales</taxon>
        <taxon>Streptomycetaceae</taxon>
        <taxon>Streptomyces</taxon>
    </lineage>
</organism>
<protein>
    <submittedName>
        <fullName evidence="1">Uncharacterized protein</fullName>
    </submittedName>
</protein>
<comment type="caution">
    <text evidence="1">The sequence shown here is derived from an EMBL/GenBank/DDBJ whole genome shotgun (WGS) entry which is preliminary data.</text>
</comment>
<reference evidence="1" key="1">
    <citation type="submission" date="2020-01" db="EMBL/GenBank/DDBJ databases">
        <title>Insect and environment-associated Actinomycetes.</title>
        <authorList>
            <person name="Currrie C."/>
            <person name="Chevrette M."/>
            <person name="Carlson C."/>
            <person name="Stubbendieck R."/>
            <person name="Wendt-Pienkowski E."/>
        </authorList>
    </citation>
    <scope>NUCLEOTIDE SEQUENCE</scope>
    <source>
        <strain evidence="1">SID505</strain>
    </source>
</reference>
<dbReference type="RefSeq" id="WP_164256917.1">
    <property type="nucleotide sequence ID" value="NZ_JAAGMK010000180.1"/>
</dbReference>
<sequence length="107" mass="11922">MDATPIEARCDHCKQTRPLFLFEPDHDFHLTGITCEWCRREKQPLLCVRCFSAETLREEADPGSPEDNALAAALIEATHRNARIIARQEADKAACDGIAEATRNADA</sequence>